<proteinExistence type="predicted"/>
<dbReference type="EMBL" id="NEBY01000188">
    <property type="protein sequence ID" value="PRJ62023.1"/>
    <property type="molecule type" value="Genomic_DNA"/>
</dbReference>
<name>A0A2S9RQ33_HAEIF</name>
<organism evidence="1 2">
    <name type="scientific">Haemophilus influenzae</name>
    <dbReference type="NCBI Taxonomy" id="727"/>
    <lineage>
        <taxon>Bacteria</taxon>
        <taxon>Pseudomonadati</taxon>
        <taxon>Pseudomonadota</taxon>
        <taxon>Gammaproteobacteria</taxon>
        <taxon>Pasteurellales</taxon>
        <taxon>Pasteurellaceae</taxon>
        <taxon>Haemophilus</taxon>
    </lineage>
</organism>
<dbReference type="NCBIfam" id="TIGR02681">
    <property type="entry name" value="phage_pRha"/>
    <property type="match status" value="1"/>
</dbReference>
<dbReference type="Pfam" id="PF09669">
    <property type="entry name" value="Phage_pRha"/>
    <property type="match status" value="1"/>
</dbReference>
<accession>A0A2S9RQ33</accession>
<sequence>MKCNAIEKPLMQEISIEQIFNLDLPLTNEKDGAVFAHKFKGDLVAMTTSLMVAKYFDKRHDNVIQAIKNLDCSEEFNALNFQAVKYVDEKGEKRPMYRMTRDGFMFLVMGFTGKKAAKFKERFILLFNKMHSWINQRVKLSSNQHLLNDAIQFVELQRGEKDEHSHARENTLVYMVALGSSKKKWLKMNGYAPDDDIRAHLSRSQLELLDLLTSENAVMFKLGLSYRERESRLKDTALFFWAKQQRKAA</sequence>
<evidence type="ECO:0000313" key="1">
    <source>
        <dbReference type="EMBL" id="PRJ62023.1"/>
    </source>
</evidence>
<gene>
    <name evidence="1" type="ORF">BV102_01153</name>
</gene>
<dbReference type="RefSeq" id="WP_258172185.1">
    <property type="nucleotide sequence ID" value="NZ_CP135761.1"/>
</dbReference>
<comment type="caution">
    <text evidence="1">The sequence shown here is derived from an EMBL/GenBank/DDBJ whole genome shotgun (WGS) entry which is preliminary data.</text>
</comment>
<reference evidence="1 2" key="1">
    <citation type="submission" date="2017-04" db="EMBL/GenBank/DDBJ databases">
        <title>Haemophilus influenzae in COPD genome sequencing project.</title>
        <authorList>
            <person name="Murphy T.F."/>
            <person name="Kong Y."/>
            <person name="Nadendla S."/>
            <person name="Tettelin H."/>
            <person name="Pettigrew M."/>
        </authorList>
    </citation>
    <scope>NUCLEOTIDE SEQUENCE [LARGE SCALE GENOMIC DNA]</scope>
    <source>
        <strain evidence="1 2">56P127H1</strain>
    </source>
</reference>
<dbReference type="Proteomes" id="UP000238532">
    <property type="component" value="Unassembled WGS sequence"/>
</dbReference>
<dbReference type="AlphaFoldDB" id="A0A2S9RQ33"/>
<protein>
    <submittedName>
        <fullName evidence="1">Phage regulatory protein Rha</fullName>
    </submittedName>
</protein>
<evidence type="ECO:0000313" key="2">
    <source>
        <dbReference type="Proteomes" id="UP000238532"/>
    </source>
</evidence>
<dbReference type="InterPro" id="IPR014054">
    <property type="entry name" value="Phage_regulatory_Rha"/>
</dbReference>